<dbReference type="SUPFAM" id="SSF48452">
    <property type="entry name" value="TPR-like"/>
    <property type="match status" value="1"/>
</dbReference>
<sequence>MQTDETADTVLDFWFGPEPGVRRAEWFRKDPAFDALIAERFGALVETALAHGLDHWAGVPRAALARLIVLDQFTRNIHRGSARAFAGDALALAAARELVRSGWDRGYTGVQRGFVYLPFEHAEDLAAQREALRLFGQLERDDPTQRGLLEWAQKHFEVIACFGRFPHRNEALGRASTVEEQVFLAQPGSGF</sequence>
<comment type="caution">
    <text evidence="1">The sequence shown here is derived from an EMBL/GenBank/DDBJ whole genome shotgun (WGS) entry which is preliminary data.</text>
</comment>
<evidence type="ECO:0000313" key="2">
    <source>
        <dbReference type="Proteomes" id="UP000293671"/>
    </source>
</evidence>
<dbReference type="RefSeq" id="WP_130429907.1">
    <property type="nucleotide sequence ID" value="NZ_SHKP01000004.1"/>
</dbReference>
<accession>A0A4Q7VZ60</accession>
<protein>
    <submittedName>
        <fullName evidence="1">Uncharacterized protein (DUF924 family)</fullName>
    </submittedName>
</protein>
<dbReference type="Proteomes" id="UP000293671">
    <property type="component" value="Unassembled WGS sequence"/>
</dbReference>
<reference evidence="1 2" key="1">
    <citation type="submission" date="2019-02" db="EMBL/GenBank/DDBJ databases">
        <title>Genomic Encyclopedia of Type Strains, Phase IV (KMG-IV): sequencing the most valuable type-strain genomes for metagenomic binning, comparative biology and taxonomic classification.</title>
        <authorList>
            <person name="Goeker M."/>
        </authorList>
    </citation>
    <scope>NUCLEOTIDE SEQUENCE [LARGE SCALE GENOMIC DNA]</scope>
    <source>
        <strain evidence="1 2">DSM 19570</strain>
    </source>
</reference>
<gene>
    <name evidence="1" type="ORF">EV670_0143</name>
</gene>
<evidence type="ECO:0000313" key="1">
    <source>
        <dbReference type="EMBL" id="RZU02124.1"/>
    </source>
</evidence>
<dbReference type="OrthoDB" id="7593450at2"/>
<dbReference type="Gene3D" id="1.20.58.320">
    <property type="entry name" value="TPR-like"/>
    <property type="match status" value="1"/>
</dbReference>
<keyword evidence="2" id="KW-1185">Reference proteome</keyword>
<dbReference type="EMBL" id="SHKP01000004">
    <property type="protein sequence ID" value="RZU02124.1"/>
    <property type="molecule type" value="Genomic_DNA"/>
</dbReference>
<proteinExistence type="predicted"/>
<dbReference type="AlphaFoldDB" id="A0A4Q7VZ60"/>
<name>A0A4Q7VZ60_9BURK</name>
<dbReference type="InterPro" id="IPR011990">
    <property type="entry name" value="TPR-like_helical_dom_sf"/>
</dbReference>
<dbReference type="Gene3D" id="1.25.40.10">
    <property type="entry name" value="Tetratricopeptide repeat domain"/>
    <property type="match status" value="1"/>
</dbReference>
<dbReference type="Pfam" id="PF06041">
    <property type="entry name" value="DUF924"/>
    <property type="match status" value="1"/>
</dbReference>
<organism evidence="1 2">
    <name type="scientific">Rivibacter subsaxonicus</name>
    <dbReference type="NCBI Taxonomy" id="457575"/>
    <lineage>
        <taxon>Bacteria</taxon>
        <taxon>Pseudomonadati</taxon>
        <taxon>Pseudomonadota</taxon>
        <taxon>Betaproteobacteria</taxon>
        <taxon>Burkholderiales</taxon>
        <taxon>Rivibacter</taxon>
    </lineage>
</organism>
<dbReference type="InterPro" id="IPR010323">
    <property type="entry name" value="DUF924"/>
</dbReference>